<dbReference type="PANTHER" id="PTHR17920:SF23">
    <property type="entry name" value="DUF726-DOMAIN-CONTAINING PROTEIN"/>
    <property type="match status" value="1"/>
</dbReference>
<evidence type="ECO:0008006" key="10">
    <source>
        <dbReference type="Google" id="ProtNLM"/>
    </source>
</evidence>
<keyword evidence="9" id="KW-1185">Reference proteome</keyword>
<protein>
    <recommendedName>
        <fullName evidence="10">DUF726-domain-containing protein</fullName>
    </recommendedName>
</protein>
<keyword evidence="4 7" id="KW-1133">Transmembrane helix</keyword>
<evidence type="ECO:0000256" key="1">
    <source>
        <dbReference type="ARBA" id="ARBA00004141"/>
    </source>
</evidence>
<evidence type="ECO:0000256" key="3">
    <source>
        <dbReference type="ARBA" id="ARBA00022692"/>
    </source>
</evidence>
<feature type="transmembrane region" description="Helical" evidence="7">
    <location>
        <begin position="321"/>
        <end position="344"/>
    </location>
</feature>
<sequence>MTESNQPPDTPLDGLLQCQTTLRNHWSSSQRVILASLCVQCARSLSCVTLAPTDDPETQRWLATFSRMVSNWLGLEDIDPSLFPQMRSFEESQEQLKVLAECVQQTLEETAEWVTLETVLLNVLFIALGFSKLPDLLETDVGQNPTVEPNAGNSSLATGVPSLNERTATVFEIADDEFDLDYALTPVLPNSRPTLPPVETPALHYDARSRAVVFQVANILGVTDQGTLLDLEKLIAQAVYFTLEVTDPLAAAESPLPAPGVTHWQTQVQQAVANDNAKNRFWRYVATGTATALGAAAIGLTAGLATPLVIAGLGALSISSFAFLSTAGGVALISSLFGLAGGGLTGYRMNRRVKGLSEFAFSELFREDEKLPVPSLVTTILVPGFLTDPDDLLNLWRPCFDTQRNRLDYYVLRYDPEVLLNVGNAFSQLLSQEAVTFAAGQVVQQTVLATLASALAWPLVILKCGQLIDNPWALGLARAKRAGCILAEVLWSRAQGQRPTLLVGYSLGALVIYYCLVELAARGGHGLVDTVVLLGGPFQGNHRLCWTGIRQVVSRRIINGYSHTDWLLGYLYRVQSLRFHMAGLSGIEVGSSDSVPLNPQRSPGGPASDSDIQYHTLGTTFPTKEPLQDTTSRNSSSAIKDEKQPIPPPDSSVESHMVNDLGIENIDLSDIVTCHSDYAKELSNILERLQLF</sequence>
<evidence type="ECO:0000256" key="4">
    <source>
        <dbReference type="ARBA" id="ARBA00022989"/>
    </source>
</evidence>
<reference evidence="8" key="1">
    <citation type="submission" date="2022-07" db="EMBL/GenBank/DDBJ databases">
        <title>Phylogenomic reconstructions and comparative analyses of Kickxellomycotina fungi.</title>
        <authorList>
            <person name="Reynolds N.K."/>
            <person name="Stajich J.E."/>
            <person name="Barry K."/>
            <person name="Grigoriev I.V."/>
            <person name="Crous P."/>
            <person name="Smith M.E."/>
        </authorList>
    </citation>
    <scope>NUCLEOTIDE SEQUENCE</scope>
    <source>
        <strain evidence="8">RSA 1196</strain>
    </source>
</reference>
<feature type="region of interest" description="Disordered" evidence="6">
    <location>
        <begin position="593"/>
        <end position="653"/>
    </location>
</feature>
<dbReference type="Gene3D" id="3.40.50.1820">
    <property type="entry name" value="alpha/beta hydrolase"/>
    <property type="match status" value="1"/>
</dbReference>
<evidence type="ECO:0000256" key="6">
    <source>
        <dbReference type="SAM" id="MobiDB-lite"/>
    </source>
</evidence>
<dbReference type="GO" id="GO:0016020">
    <property type="term" value="C:membrane"/>
    <property type="evidence" value="ECO:0007669"/>
    <property type="project" value="UniProtKB-SubCell"/>
</dbReference>
<dbReference type="SUPFAM" id="SSF53474">
    <property type="entry name" value="alpha/beta-Hydrolases"/>
    <property type="match status" value="1"/>
</dbReference>
<keyword evidence="5 7" id="KW-0472">Membrane</keyword>
<gene>
    <name evidence="8" type="ORF">IWQ62_004443</name>
</gene>
<dbReference type="PANTHER" id="PTHR17920">
    <property type="entry name" value="TRANSMEMBRANE AND COILED-COIL DOMAIN-CONTAINING PROTEIN 4 TMCO4"/>
    <property type="match status" value="1"/>
</dbReference>
<evidence type="ECO:0000256" key="5">
    <source>
        <dbReference type="ARBA" id="ARBA00023136"/>
    </source>
</evidence>
<dbReference type="AlphaFoldDB" id="A0A9W8E0N0"/>
<dbReference type="Pfam" id="PF05277">
    <property type="entry name" value="DUF726"/>
    <property type="match status" value="1"/>
</dbReference>
<dbReference type="Proteomes" id="UP001150925">
    <property type="component" value="Unassembled WGS sequence"/>
</dbReference>
<keyword evidence="3 7" id="KW-0812">Transmembrane</keyword>
<feature type="compositionally biased region" description="Polar residues" evidence="6">
    <location>
        <begin position="610"/>
        <end position="638"/>
    </location>
</feature>
<dbReference type="EMBL" id="JANBPY010001480">
    <property type="protein sequence ID" value="KAJ1959865.1"/>
    <property type="molecule type" value="Genomic_DNA"/>
</dbReference>
<dbReference type="InterPro" id="IPR007941">
    <property type="entry name" value="DUF726"/>
</dbReference>
<dbReference type="InterPro" id="IPR029058">
    <property type="entry name" value="AB_hydrolase_fold"/>
</dbReference>
<comment type="caution">
    <text evidence="8">The sequence shown here is derived from an EMBL/GenBank/DDBJ whole genome shotgun (WGS) entry which is preliminary data.</text>
</comment>
<name>A0A9W8E0N0_9FUNG</name>
<evidence type="ECO:0000256" key="7">
    <source>
        <dbReference type="SAM" id="Phobius"/>
    </source>
</evidence>
<evidence type="ECO:0000313" key="8">
    <source>
        <dbReference type="EMBL" id="KAJ1959865.1"/>
    </source>
</evidence>
<comment type="subcellular location">
    <subcellularLocation>
        <location evidence="1">Membrane</location>
        <topology evidence="1">Multi-pass membrane protein</topology>
    </subcellularLocation>
</comment>
<accession>A0A9W8E0N0</accession>
<feature type="transmembrane region" description="Helical" evidence="7">
    <location>
        <begin position="290"/>
        <end position="315"/>
    </location>
</feature>
<evidence type="ECO:0000256" key="2">
    <source>
        <dbReference type="ARBA" id="ARBA00009824"/>
    </source>
</evidence>
<comment type="similarity">
    <text evidence="2">Belongs to the TMCO4 family.</text>
</comment>
<organism evidence="8 9">
    <name type="scientific">Dispira parvispora</name>
    <dbReference type="NCBI Taxonomy" id="1520584"/>
    <lineage>
        <taxon>Eukaryota</taxon>
        <taxon>Fungi</taxon>
        <taxon>Fungi incertae sedis</taxon>
        <taxon>Zoopagomycota</taxon>
        <taxon>Kickxellomycotina</taxon>
        <taxon>Dimargaritomycetes</taxon>
        <taxon>Dimargaritales</taxon>
        <taxon>Dimargaritaceae</taxon>
        <taxon>Dispira</taxon>
    </lineage>
</organism>
<evidence type="ECO:0000313" key="9">
    <source>
        <dbReference type="Proteomes" id="UP001150925"/>
    </source>
</evidence>
<dbReference type="OrthoDB" id="277931at2759"/>
<proteinExistence type="inferred from homology"/>